<feature type="compositionally biased region" description="Basic and acidic residues" evidence="1">
    <location>
        <begin position="379"/>
        <end position="390"/>
    </location>
</feature>
<feature type="compositionally biased region" description="Basic and acidic residues" evidence="1">
    <location>
        <begin position="194"/>
        <end position="203"/>
    </location>
</feature>
<feature type="compositionally biased region" description="Basic and acidic residues" evidence="1">
    <location>
        <begin position="213"/>
        <end position="234"/>
    </location>
</feature>
<feature type="compositionally biased region" description="Basic residues" evidence="1">
    <location>
        <begin position="248"/>
        <end position="263"/>
    </location>
</feature>
<reference evidence="2" key="1">
    <citation type="journal article" date="2008" name="Science">
        <title>The Physcomitrella genome reveals evolutionary insights into the conquest of land by plants.</title>
        <authorList>
            <person name="Rensing S."/>
            <person name="Lang D."/>
            <person name="Zimmer A."/>
            <person name="Terry A."/>
            <person name="Salamov A."/>
            <person name="Shapiro H."/>
            <person name="Nishiyama T."/>
            <person name="Perroud P.-F."/>
            <person name="Lindquist E."/>
            <person name="Kamisugi Y."/>
            <person name="Tanahashi T."/>
            <person name="Sakakibara K."/>
            <person name="Fujita T."/>
            <person name="Oishi K."/>
            <person name="Shin-I T."/>
            <person name="Kuroki Y."/>
            <person name="Toyoda A."/>
            <person name="Suzuki Y."/>
            <person name="Hashimoto A."/>
            <person name="Yamaguchi K."/>
            <person name="Sugano A."/>
            <person name="Kohara Y."/>
            <person name="Fujiyama A."/>
            <person name="Anterola A."/>
            <person name="Aoki S."/>
            <person name="Ashton N."/>
            <person name="Barbazuk W.B."/>
            <person name="Barker E."/>
            <person name="Bennetzen J."/>
            <person name="Bezanilla M."/>
            <person name="Blankenship R."/>
            <person name="Cho S.H."/>
            <person name="Dutcher S."/>
            <person name="Estelle M."/>
            <person name="Fawcett J.A."/>
            <person name="Gundlach H."/>
            <person name="Hanada K."/>
            <person name="Heyl A."/>
            <person name="Hicks K.A."/>
            <person name="Hugh J."/>
            <person name="Lohr M."/>
            <person name="Mayer K."/>
            <person name="Melkozernov A."/>
            <person name="Murata T."/>
            <person name="Nelson D."/>
            <person name="Pils B."/>
            <person name="Prigge M."/>
            <person name="Reiss B."/>
            <person name="Renner T."/>
            <person name="Rombauts S."/>
            <person name="Rushton P."/>
            <person name="Sanderfoot A."/>
            <person name="Schween G."/>
            <person name="Shiu S.-H."/>
            <person name="Stueber K."/>
            <person name="Theodoulou F.L."/>
            <person name="Tu H."/>
            <person name="Van de Peer Y."/>
            <person name="Verrier P.J."/>
            <person name="Waters E."/>
            <person name="Wood A."/>
            <person name="Yang L."/>
            <person name="Cove D."/>
            <person name="Cuming A."/>
            <person name="Hasebe M."/>
            <person name="Lucas S."/>
            <person name="Mishler D.B."/>
            <person name="Reski R."/>
            <person name="Grigoriev I."/>
            <person name="Quatrano R.S."/>
            <person name="Boore J.L."/>
        </authorList>
    </citation>
    <scope>NUCLEOTIDE SEQUENCE [LARGE SCALE GENOMIC DNA]</scope>
</reference>
<feature type="region of interest" description="Disordered" evidence="1">
    <location>
        <begin position="158"/>
        <end position="268"/>
    </location>
</feature>
<evidence type="ECO:0000256" key="1">
    <source>
        <dbReference type="SAM" id="MobiDB-lite"/>
    </source>
</evidence>
<feature type="compositionally biased region" description="Basic and acidic residues" evidence="1">
    <location>
        <begin position="158"/>
        <end position="167"/>
    </location>
</feature>
<dbReference type="AlphaFoldDB" id="A9U7W0"/>
<dbReference type="EMBL" id="DS546685">
    <property type="protein sequence ID" value="EDQ48243.1"/>
    <property type="molecule type" value="Genomic_DNA"/>
</dbReference>
<feature type="region of interest" description="Disordered" evidence="1">
    <location>
        <begin position="364"/>
        <end position="390"/>
    </location>
</feature>
<accession>A9U7W0</accession>
<sequence length="390" mass="44021">MGAVSVPAARRAAVSRRRGVFGRLLHPAQLLQLVGHRLLDGALRGAGELPPVPARRRPDRHAELLQGAAAQRADRRLPGGHRRAGGARAGVHLAEHEDGRDVPHRLFLAHDCVRCRYFLRLERAVRARRRAQCAVPMDRPGLPRHSRRHARQLVDLAHGHHPDDDLGRPSGHAHPVLRGTYIHRPDPLRGGQRGRGEQDDPHPQDYMAAAQADHADRGHPDDQRGFSDVRERIHHDRRGTGRQLGGHRNSRVPHRVPRQRLRPGKRDRMGLLPRNGSHRHLQHPLLPGGHIGGDPHGQILEAYPTRHLRRHLRVPVSMDDRDVSQDDPGLARESAVSLPQGRASLVQLRGGVEQAELLPVLRQQRRRQPLRHPRRRRHLHDDGVFVREVP</sequence>
<name>A9U7W0_PHYPA</name>
<feature type="compositionally biased region" description="Basic residues" evidence="1">
    <location>
        <begin position="364"/>
        <end position="378"/>
    </location>
</feature>
<dbReference type="HOGENOM" id="CLU_709013_0_0_1"/>
<feature type="region of interest" description="Disordered" evidence="1">
    <location>
        <begin position="68"/>
        <end position="89"/>
    </location>
</feature>
<organism>
    <name type="scientific">Physcomitrium patens</name>
    <name type="common">Spreading-leaved earth moss</name>
    <name type="synonym">Physcomitrella patens</name>
    <dbReference type="NCBI Taxonomy" id="3218"/>
    <lineage>
        <taxon>Eukaryota</taxon>
        <taxon>Viridiplantae</taxon>
        <taxon>Streptophyta</taxon>
        <taxon>Embryophyta</taxon>
        <taxon>Bryophyta</taxon>
        <taxon>Bryophytina</taxon>
        <taxon>Bryopsida</taxon>
        <taxon>Funariidae</taxon>
        <taxon>Funariales</taxon>
        <taxon>Funariaceae</taxon>
        <taxon>Physcomitrium</taxon>
    </lineage>
</organism>
<gene>
    <name evidence="2" type="ORF">PHYPADRAFT_104087</name>
</gene>
<evidence type="ECO:0000313" key="2">
    <source>
        <dbReference type="EMBL" id="EDQ48243.1"/>
    </source>
</evidence>
<protein>
    <submittedName>
        <fullName evidence="2">Predicted protein</fullName>
    </submittedName>
</protein>
<proteinExistence type="predicted"/>
<feature type="non-terminal residue" evidence="2">
    <location>
        <position position="390"/>
    </location>
</feature>